<evidence type="ECO:0000313" key="3">
    <source>
        <dbReference type="EMBL" id="SNC72340.1"/>
    </source>
</evidence>
<accession>A0A212U2G9</accession>
<dbReference type="Proteomes" id="UP000198122">
    <property type="component" value="Unassembled WGS sequence"/>
</dbReference>
<evidence type="ECO:0000256" key="2">
    <source>
        <dbReference type="SAM" id="Phobius"/>
    </source>
</evidence>
<dbReference type="EMBL" id="FYEZ01000002">
    <property type="protein sequence ID" value="SNC72340.1"/>
    <property type="molecule type" value="Genomic_DNA"/>
</dbReference>
<keyword evidence="4" id="KW-1185">Reference proteome</keyword>
<protein>
    <submittedName>
        <fullName evidence="3">Uncharacterized protein</fullName>
    </submittedName>
</protein>
<reference evidence="3 4" key="1">
    <citation type="submission" date="2017-06" db="EMBL/GenBank/DDBJ databases">
        <authorList>
            <person name="Kim H.J."/>
            <person name="Triplett B.A."/>
        </authorList>
    </citation>
    <scope>NUCLEOTIDE SEQUENCE [LARGE SCALE GENOMIC DNA]</scope>
    <source>
        <strain evidence="3 4">DSM 22179</strain>
    </source>
</reference>
<proteinExistence type="predicted"/>
<evidence type="ECO:0000256" key="1">
    <source>
        <dbReference type="SAM" id="MobiDB-lite"/>
    </source>
</evidence>
<organism evidence="3 4">
    <name type="scientific">Kytococcus aerolatus</name>
    <dbReference type="NCBI Taxonomy" id="592308"/>
    <lineage>
        <taxon>Bacteria</taxon>
        <taxon>Bacillati</taxon>
        <taxon>Actinomycetota</taxon>
        <taxon>Actinomycetes</taxon>
        <taxon>Micrococcales</taxon>
        <taxon>Kytococcaceae</taxon>
        <taxon>Kytococcus</taxon>
    </lineage>
</organism>
<keyword evidence="2" id="KW-0812">Transmembrane</keyword>
<keyword evidence="2" id="KW-0472">Membrane</keyword>
<dbReference type="RefSeq" id="WP_088818718.1">
    <property type="nucleotide sequence ID" value="NZ_FYEZ01000002.1"/>
</dbReference>
<gene>
    <name evidence="3" type="ORF">SAMN05445756_1810</name>
</gene>
<name>A0A212U2G9_9MICO</name>
<feature type="compositionally biased region" description="Basic residues" evidence="1">
    <location>
        <begin position="64"/>
        <end position="77"/>
    </location>
</feature>
<dbReference type="OrthoDB" id="5149460at2"/>
<keyword evidence="2" id="KW-1133">Transmembrane helix</keyword>
<feature type="transmembrane region" description="Helical" evidence="2">
    <location>
        <begin position="26"/>
        <end position="44"/>
    </location>
</feature>
<sequence length="77" mass="8693">MQNVMMILTEGKGAEHAGPALPFPSIWFGVIALAVMMAMLLVLWQFRHNVPMNPEDEEFAADHVRHKRTTGARPSRH</sequence>
<evidence type="ECO:0000313" key="4">
    <source>
        <dbReference type="Proteomes" id="UP000198122"/>
    </source>
</evidence>
<feature type="region of interest" description="Disordered" evidence="1">
    <location>
        <begin position="58"/>
        <end position="77"/>
    </location>
</feature>
<dbReference type="AlphaFoldDB" id="A0A212U2G9"/>